<keyword evidence="1" id="KW-0768">Sushi</keyword>
<evidence type="ECO:0000256" key="9">
    <source>
        <dbReference type="ARBA" id="ARBA00052079"/>
    </source>
</evidence>
<dbReference type="PRINTS" id="PR00722">
    <property type="entry name" value="CHYMOTRYPSIN"/>
</dbReference>
<dbReference type="SMART" id="SM00020">
    <property type="entry name" value="Tryp_SPc"/>
    <property type="match status" value="1"/>
</dbReference>
<dbReference type="Pfam" id="PF00089">
    <property type="entry name" value="Trypsin"/>
    <property type="match status" value="1"/>
</dbReference>
<dbReference type="EMBL" id="SEYY01018510">
    <property type="protein sequence ID" value="KAB7499265.1"/>
    <property type="molecule type" value="Genomic_DNA"/>
</dbReference>
<proteinExistence type="inferred from homology"/>
<comment type="caution">
    <text evidence="13">The sequence shown here is derived from an EMBL/GenBank/DDBJ whole genome shotgun (WGS) entry which is preliminary data.</text>
</comment>
<dbReference type="InterPro" id="IPR001314">
    <property type="entry name" value="Peptidase_S1A"/>
</dbReference>
<dbReference type="GO" id="GO:0006508">
    <property type="term" value="P:proteolysis"/>
    <property type="evidence" value="ECO:0007669"/>
    <property type="project" value="UniProtKB-KW"/>
</dbReference>
<dbReference type="SUPFAM" id="SSF50494">
    <property type="entry name" value="Trypsin-like serine proteases"/>
    <property type="match status" value="1"/>
</dbReference>
<evidence type="ECO:0000256" key="8">
    <source>
        <dbReference type="ARBA" id="ARBA00024195"/>
    </source>
</evidence>
<dbReference type="InterPro" id="IPR018114">
    <property type="entry name" value="TRYPSIN_HIS"/>
</dbReference>
<evidence type="ECO:0000256" key="10">
    <source>
        <dbReference type="ARBA" id="ARBA00066707"/>
    </source>
</evidence>
<dbReference type="CDD" id="cd00190">
    <property type="entry name" value="Tryp_SPc"/>
    <property type="match status" value="1"/>
</dbReference>
<dbReference type="OrthoDB" id="6368789at2759"/>
<dbReference type="AlphaFoldDB" id="A0A5N5SZA6"/>
<keyword evidence="14" id="KW-1185">Reference proteome</keyword>
<dbReference type="PROSITE" id="PS50240">
    <property type="entry name" value="TRYPSIN_DOM"/>
    <property type="match status" value="1"/>
</dbReference>
<keyword evidence="6 11" id="KW-0720">Serine protease</keyword>
<keyword evidence="7" id="KW-1015">Disulfide bond</keyword>
<evidence type="ECO:0000313" key="14">
    <source>
        <dbReference type="Proteomes" id="UP000326759"/>
    </source>
</evidence>
<accession>A0A5N5SZA6</accession>
<name>A0A5N5SZA6_9CRUS</name>
<dbReference type="InterPro" id="IPR033116">
    <property type="entry name" value="TRYPSIN_SER"/>
</dbReference>
<evidence type="ECO:0000256" key="1">
    <source>
        <dbReference type="ARBA" id="ARBA00022659"/>
    </source>
</evidence>
<dbReference type="GO" id="GO:0004252">
    <property type="term" value="F:serine-type endopeptidase activity"/>
    <property type="evidence" value="ECO:0007669"/>
    <property type="project" value="InterPro"/>
</dbReference>
<feature type="domain" description="Peptidase S1" evidence="12">
    <location>
        <begin position="12"/>
        <end position="243"/>
    </location>
</feature>
<dbReference type="InterPro" id="IPR009003">
    <property type="entry name" value="Peptidase_S1_PA"/>
</dbReference>
<dbReference type="FunFam" id="2.40.10.10:FF:000120">
    <property type="entry name" value="Putative serine protease"/>
    <property type="match status" value="1"/>
</dbReference>
<dbReference type="PANTHER" id="PTHR24256">
    <property type="entry name" value="TRYPTASE-RELATED"/>
    <property type="match status" value="1"/>
</dbReference>
<dbReference type="Gene3D" id="2.40.10.10">
    <property type="entry name" value="Trypsin-like serine proteases"/>
    <property type="match status" value="1"/>
</dbReference>
<sequence>MCLKCATSHRRIVGGKDATPNAYPWMTAIVIQKRSQNMICGGTLISHRFILTAAHCTQGANVNAIRVILGTYDLNSQNESNSVSLEVKRLVEHESFLNNHVNDIALVELDKNVEIPSICLPKSSIIKLEGKTATVLGWGKVSFNGPLAQILQEVTVKIFINKKCYKYYRKYTNYTVSKKDICAGSKGRDSCLGDSGGPLFFKDHSTGSYVQIGIVKFGVDCGFIPGMYTRIDKYLRWIRANVKDLKKC</sequence>
<evidence type="ECO:0000313" key="13">
    <source>
        <dbReference type="EMBL" id="KAB7499265.1"/>
    </source>
</evidence>
<evidence type="ECO:0000256" key="6">
    <source>
        <dbReference type="ARBA" id="ARBA00022825"/>
    </source>
</evidence>
<keyword evidence="5" id="KW-0353">Hemolymph clotting</keyword>
<dbReference type="PROSITE" id="PS00135">
    <property type="entry name" value="TRYPSIN_SER"/>
    <property type="match status" value="1"/>
</dbReference>
<organism evidence="13 14">
    <name type="scientific">Armadillidium nasatum</name>
    <dbReference type="NCBI Taxonomy" id="96803"/>
    <lineage>
        <taxon>Eukaryota</taxon>
        <taxon>Metazoa</taxon>
        <taxon>Ecdysozoa</taxon>
        <taxon>Arthropoda</taxon>
        <taxon>Crustacea</taxon>
        <taxon>Multicrustacea</taxon>
        <taxon>Malacostraca</taxon>
        <taxon>Eumalacostraca</taxon>
        <taxon>Peracarida</taxon>
        <taxon>Isopoda</taxon>
        <taxon>Oniscidea</taxon>
        <taxon>Crinocheta</taxon>
        <taxon>Armadillidiidae</taxon>
        <taxon>Armadillidium</taxon>
    </lineage>
</organism>
<keyword evidence="2 11" id="KW-0645">Protease</keyword>
<evidence type="ECO:0000259" key="12">
    <source>
        <dbReference type="PROSITE" id="PS50240"/>
    </source>
</evidence>
<keyword evidence="4 11" id="KW-0378">Hydrolase</keyword>
<evidence type="ECO:0000256" key="11">
    <source>
        <dbReference type="RuleBase" id="RU363034"/>
    </source>
</evidence>
<dbReference type="Proteomes" id="UP000326759">
    <property type="component" value="Unassembled WGS sequence"/>
</dbReference>
<dbReference type="GO" id="GO:0042381">
    <property type="term" value="P:hemolymph coagulation"/>
    <property type="evidence" value="ECO:0007669"/>
    <property type="project" value="UniProtKB-KW"/>
</dbReference>
<keyword evidence="3" id="KW-0732">Signal</keyword>
<dbReference type="PROSITE" id="PS00134">
    <property type="entry name" value="TRYPSIN_HIS"/>
    <property type="match status" value="1"/>
</dbReference>
<dbReference type="InterPro" id="IPR043504">
    <property type="entry name" value="Peptidase_S1_PA_chymotrypsin"/>
</dbReference>
<evidence type="ECO:0000256" key="2">
    <source>
        <dbReference type="ARBA" id="ARBA00022670"/>
    </source>
</evidence>
<evidence type="ECO:0000256" key="7">
    <source>
        <dbReference type="ARBA" id="ARBA00023157"/>
    </source>
</evidence>
<comment type="catalytic activity">
    <reaction evidence="9">
        <text>Selective cleavage of 103-Arg-|-Ser-104 and 124-Ile-|-Ile-125 bonds in Limulus clotting factor B to form activated factor B. Cleavage of -Pro-Arg-|-Xaa- bonds in synthetic substrates.</text>
        <dbReference type="EC" id="3.4.21.84"/>
    </reaction>
</comment>
<evidence type="ECO:0000256" key="5">
    <source>
        <dbReference type="ARBA" id="ARBA00022820"/>
    </source>
</evidence>
<reference evidence="13 14" key="1">
    <citation type="journal article" date="2019" name="PLoS Biol.">
        <title>Sex chromosomes control vertical transmission of feminizing Wolbachia symbionts in an isopod.</title>
        <authorList>
            <person name="Becking T."/>
            <person name="Chebbi M.A."/>
            <person name="Giraud I."/>
            <person name="Moumen B."/>
            <person name="Laverre T."/>
            <person name="Caubet Y."/>
            <person name="Peccoud J."/>
            <person name="Gilbert C."/>
            <person name="Cordaux R."/>
        </authorList>
    </citation>
    <scope>NUCLEOTIDE SEQUENCE [LARGE SCALE GENOMIC DNA]</scope>
    <source>
        <strain evidence="13">ANa2</strain>
        <tissue evidence="13">Whole body excluding digestive tract and cuticle</tissue>
    </source>
</reference>
<dbReference type="EC" id="3.4.21.84" evidence="10"/>
<comment type="similarity">
    <text evidence="8">Belongs to the peptidase S1 family. CLIP subfamily.</text>
</comment>
<dbReference type="InterPro" id="IPR051487">
    <property type="entry name" value="Ser/Thr_Proteases_Immune/Dev"/>
</dbReference>
<evidence type="ECO:0000256" key="3">
    <source>
        <dbReference type="ARBA" id="ARBA00022729"/>
    </source>
</evidence>
<gene>
    <name evidence="13" type="primary">SP34</name>
    <name evidence="13" type="ORF">Anas_06957</name>
</gene>
<dbReference type="InterPro" id="IPR001254">
    <property type="entry name" value="Trypsin_dom"/>
</dbReference>
<evidence type="ECO:0000256" key="4">
    <source>
        <dbReference type="ARBA" id="ARBA00022801"/>
    </source>
</evidence>
<protein>
    <recommendedName>
        <fullName evidence="10">limulus clotting factor C</fullName>
        <ecNumber evidence="10">3.4.21.84</ecNumber>
    </recommendedName>
</protein>